<proteinExistence type="inferred from homology"/>
<feature type="region of interest" description="Disordered" evidence="8">
    <location>
        <begin position="142"/>
        <end position="168"/>
    </location>
</feature>
<feature type="region of interest" description="Disordered" evidence="8">
    <location>
        <begin position="1"/>
        <end position="28"/>
    </location>
</feature>
<feature type="compositionally biased region" description="Basic and acidic residues" evidence="8">
    <location>
        <begin position="84"/>
        <end position="96"/>
    </location>
</feature>
<organism evidence="9 10">
    <name type="scientific">Bondarzewia mesenterica</name>
    <dbReference type="NCBI Taxonomy" id="1095465"/>
    <lineage>
        <taxon>Eukaryota</taxon>
        <taxon>Fungi</taxon>
        <taxon>Dikarya</taxon>
        <taxon>Basidiomycota</taxon>
        <taxon>Agaricomycotina</taxon>
        <taxon>Agaricomycetes</taxon>
        <taxon>Russulales</taxon>
        <taxon>Bondarzewiaceae</taxon>
        <taxon>Bondarzewia</taxon>
    </lineage>
</organism>
<feature type="region of interest" description="Disordered" evidence="8">
    <location>
        <begin position="555"/>
        <end position="598"/>
    </location>
</feature>
<comment type="similarity">
    <text evidence="2">Belongs to the SLX4 family.</text>
</comment>
<protein>
    <recommendedName>
        <fullName evidence="7">Structure-specific endonuclease subunit SLX4</fullName>
    </recommendedName>
</protein>
<dbReference type="InterPro" id="IPR018574">
    <property type="entry name" value="Structure-sp_endonuc_su_Slx4"/>
</dbReference>
<dbReference type="AlphaFoldDB" id="A0A4S4LSI0"/>
<gene>
    <name evidence="9" type="ORF">EW146_g5092</name>
</gene>
<reference evidence="9 10" key="1">
    <citation type="submission" date="2019-02" db="EMBL/GenBank/DDBJ databases">
        <title>Genome sequencing of the rare red list fungi Bondarzewia mesenterica.</title>
        <authorList>
            <person name="Buettner E."/>
            <person name="Kellner H."/>
        </authorList>
    </citation>
    <scope>NUCLEOTIDE SEQUENCE [LARGE SCALE GENOMIC DNA]</scope>
    <source>
        <strain evidence="9 10">DSM 108281</strain>
    </source>
</reference>
<evidence type="ECO:0000256" key="2">
    <source>
        <dbReference type="ARBA" id="ARBA00006661"/>
    </source>
</evidence>
<dbReference type="Proteomes" id="UP000310158">
    <property type="component" value="Unassembled WGS sequence"/>
</dbReference>
<comment type="subcellular location">
    <subcellularLocation>
        <location evidence="1">Nucleus</location>
    </subcellularLocation>
</comment>
<keyword evidence="6" id="KW-0539">Nucleus</keyword>
<evidence type="ECO:0000256" key="4">
    <source>
        <dbReference type="ARBA" id="ARBA00023172"/>
    </source>
</evidence>
<keyword evidence="4" id="KW-0233">DNA recombination</keyword>
<dbReference type="OrthoDB" id="5576441at2759"/>
<keyword evidence="5" id="KW-0234">DNA repair</keyword>
<dbReference type="GO" id="GO:0006310">
    <property type="term" value="P:DNA recombination"/>
    <property type="evidence" value="ECO:0007669"/>
    <property type="project" value="UniProtKB-KW"/>
</dbReference>
<feature type="compositionally biased region" description="Polar residues" evidence="8">
    <location>
        <begin position="52"/>
        <end position="64"/>
    </location>
</feature>
<evidence type="ECO:0000256" key="5">
    <source>
        <dbReference type="ARBA" id="ARBA00023204"/>
    </source>
</evidence>
<evidence type="ECO:0000256" key="6">
    <source>
        <dbReference type="ARBA" id="ARBA00023242"/>
    </source>
</evidence>
<feature type="compositionally biased region" description="Polar residues" evidence="8">
    <location>
        <begin position="466"/>
        <end position="478"/>
    </location>
</feature>
<evidence type="ECO:0000256" key="8">
    <source>
        <dbReference type="SAM" id="MobiDB-lite"/>
    </source>
</evidence>
<evidence type="ECO:0000313" key="10">
    <source>
        <dbReference type="Proteomes" id="UP000310158"/>
    </source>
</evidence>
<feature type="compositionally biased region" description="Polar residues" evidence="8">
    <location>
        <begin position="142"/>
        <end position="153"/>
    </location>
</feature>
<dbReference type="Pfam" id="PF09494">
    <property type="entry name" value="Slx4"/>
    <property type="match status" value="1"/>
</dbReference>
<dbReference type="GO" id="GO:0006260">
    <property type="term" value="P:DNA replication"/>
    <property type="evidence" value="ECO:0007669"/>
    <property type="project" value="InterPro"/>
</dbReference>
<name>A0A4S4LSI0_9AGAM</name>
<dbReference type="EMBL" id="SGPL01000213">
    <property type="protein sequence ID" value="THH15374.1"/>
    <property type="molecule type" value="Genomic_DNA"/>
</dbReference>
<dbReference type="GO" id="GO:0006281">
    <property type="term" value="P:DNA repair"/>
    <property type="evidence" value="ECO:0007669"/>
    <property type="project" value="UniProtKB-KW"/>
</dbReference>
<evidence type="ECO:0000313" key="9">
    <source>
        <dbReference type="EMBL" id="THH15374.1"/>
    </source>
</evidence>
<keyword evidence="3" id="KW-0227">DNA damage</keyword>
<accession>A0A4S4LSI0</accession>
<keyword evidence="10" id="KW-1185">Reference proteome</keyword>
<feature type="region of interest" description="Disordered" evidence="8">
    <location>
        <begin position="426"/>
        <end position="481"/>
    </location>
</feature>
<feature type="region of interest" description="Disordered" evidence="8">
    <location>
        <begin position="40"/>
        <end position="103"/>
    </location>
</feature>
<dbReference type="GO" id="GO:0033557">
    <property type="term" value="C:Slx1-Slx4 complex"/>
    <property type="evidence" value="ECO:0007669"/>
    <property type="project" value="InterPro"/>
</dbReference>
<comment type="caution">
    <text evidence="9">The sequence shown here is derived from an EMBL/GenBank/DDBJ whole genome shotgun (WGS) entry which is preliminary data.</text>
</comment>
<evidence type="ECO:0000256" key="7">
    <source>
        <dbReference type="ARBA" id="ARBA00029496"/>
    </source>
</evidence>
<evidence type="ECO:0000256" key="3">
    <source>
        <dbReference type="ARBA" id="ARBA00022763"/>
    </source>
</evidence>
<feature type="compositionally biased region" description="Basic residues" evidence="8">
    <location>
        <begin position="576"/>
        <end position="587"/>
    </location>
</feature>
<sequence length="660" mass="72746">MNTGPVHRNPEAVAPNDSYIEDSEPEREELRRKLKVEALERKRRQEEPFVISPNTSPQLCQTSRARPCTSEKPVELSDSIVCSESEKTNHRFREKVPSGSDADNMHEIIELSDQATQSASSTKHVNAQGVPTDIEIPVSQNFSAQDPYSNGTPAQAFENEPDDSEDDSEDVFRAKLGHFAYETASKSGRLIPVSHATSTNTDSGSNVSTKSKRTGATKTRLVVNIPDSDLSALLKCVSCDISWTTRKSVAQKVKHIQACYKKKGLTEETLNYLILQELDRTRRTMEEEKTKAASLADVPRTYLEGIVDEAGPKKKGKATCCSSVLLKVPQVVRAPEQTQTFGPSRLGAVVHLHSPADGESRRSIQSVELCAIGSASSDEGPVGTQAYAPSKIAARRHVGTESFTSQHGKSSNALSGDVSTISILSPSSSSSAHSYFPITAGSSSREPSLPHPSMSSSGPLDHRHSTPSTRSPVGSQSPPWLRGFSERVEGLQQHVYHVDFDDDPFRWANNAYIHFDPEAERMQFPSKRTSSTVKQTGISDAEEDMPLALSLLHTRHSQEERRKSSTIPEIAVQNKSRSKKGTKTKKRLGNEKSDGQTMDDVTFQSKLNSLVLEDEGLYLRILRYEPVSLETFMQLATSLAWEISQNTLKHKVKSFLDKKV</sequence>
<evidence type="ECO:0000256" key="1">
    <source>
        <dbReference type="ARBA" id="ARBA00004123"/>
    </source>
</evidence>
<feature type="compositionally biased region" description="Acidic residues" evidence="8">
    <location>
        <begin position="159"/>
        <end position="168"/>
    </location>
</feature>